<dbReference type="AlphaFoldDB" id="A0A212FGI2"/>
<gene>
    <name evidence="2" type="ORF">KGM_205698</name>
</gene>
<organism evidence="2 3">
    <name type="scientific">Danaus plexippus plexippus</name>
    <dbReference type="NCBI Taxonomy" id="278856"/>
    <lineage>
        <taxon>Eukaryota</taxon>
        <taxon>Metazoa</taxon>
        <taxon>Ecdysozoa</taxon>
        <taxon>Arthropoda</taxon>
        <taxon>Hexapoda</taxon>
        <taxon>Insecta</taxon>
        <taxon>Pterygota</taxon>
        <taxon>Neoptera</taxon>
        <taxon>Endopterygota</taxon>
        <taxon>Lepidoptera</taxon>
        <taxon>Glossata</taxon>
        <taxon>Ditrysia</taxon>
        <taxon>Papilionoidea</taxon>
        <taxon>Nymphalidae</taxon>
        <taxon>Danainae</taxon>
        <taxon>Danaini</taxon>
        <taxon>Danaina</taxon>
        <taxon>Danaus</taxon>
        <taxon>Danaus</taxon>
    </lineage>
</organism>
<evidence type="ECO:0000256" key="1">
    <source>
        <dbReference type="SAM" id="MobiDB-lite"/>
    </source>
</evidence>
<name>A0A212FGI2_DANPL</name>
<feature type="region of interest" description="Disordered" evidence="1">
    <location>
        <begin position="21"/>
        <end position="44"/>
    </location>
</feature>
<evidence type="ECO:0000313" key="2">
    <source>
        <dbReference type="EMBL" id="OWR52839.1"/>
    </source>
</evidence>
<dbReference type="KEGG" id="dpl:KGM_205698"/>
<reference evidence="2 3" key="1">
    <citation type="journal article" date="2011" name="Cell">
        <title>The monarch butterfly genome yields insights into long-distance migration.</title>
        <authorList>
            <person name="Zhan S."/>
            <person name="Merlin C."/>
            <person name="Boore J.L."/>
            <person name="Reppert S.M."/>
        </authorList>
    </citation>
    <scope>NUCLEOTIDE SEQUENCE [LARGE SCALE GENOMIC DNA]</scope>
    <source>
        <strain evidence="2">F-2</strain>
    </source>
</reference>
<sequence>MTARSLLHAAVGYRLTAAGRRQSPAPGAVGRVGAGPRRSLAEGNAASDPRLLCAIGAYNDLCKIHITISWKPAEVTGVVGGAPPHPISRGVAFPRPGRGSGPWACVDKLYRRLYFYPEPRPCGGCGGEDPLPASRERP</sequence>
<accession>A0A212FGI2</accession>
<comment type="caution">
    <text evidence="2">The sequence shown here is derived from an EMBL/GenBank/DDBJ whole genome shotgun (WGS) entry which is preliminary data.</text>
</comment>
<proteinExistence type="predicted"/>
<protein>
    <submittedName>
        <fullName evidence="2">Uncharacterized protein</fullName>
    </submittedName>
</protein>
<keyword evidence="3" id="KW-1185">Reference proteome</keyword>
<feature type="region of interest" description="Disordered" evidence="1">
    <location>
        <begin position="119"/>
        <end position="138"/>
    </location>
</feature>
<feature type="compositionally biased region" description="Low complexity" evidence="1">
    <location>
        <begin position="24"/>
        <end position="38"/>
    </location>
</feature>
<evidence type="ECO:0000313" key="3">
    <source>
        <dbReference type="Proteomes" id="UP000007151"/>
    </source>
</evidence>
<dbReference type="Proteomes" id="UP000007151">
    <property type="component" value="Unassembled WGS sequence"/>
</dbReference>
<dbReference type="EMBL" id="AGBW02008669">
    <property type="protein sequence ID" value="OWR52839.1"/>
    <property type="molecule type" value="Genomic_DNA"/>
</dbReference>
<dbReference type="InParanoid" id="A0A212FGI2"/>